<organism evidence="1 2">
    <name type="scientific">Babesia divergens</name>
    <dbReference type="NCBI Taxonomy" id="32595"/>
    <lineage>
        <taxon>Eukaryota</taxon>
        <taxon>Sar</taxon>
        <taxon>Alveolata</taxon>
        <taxon>Apicomplexa</taxon>
        <taxon>Aconoidasida</taxon>
        <taxon>Piroplasmida</taxon>
        <taxon>Babesiidae</taxon>
        <taxon>Babesia</taxon>
    </lineage>
</organism>
<dbReference type="EMBL" id="JAHBMH010000062">
    <property type="protein sequence ID" value="KAK1934844.1"/>
    <property type="molecule type" value="Genomic_DNA"/>
</dbReference>
<dbReference type="AlphaFoldDB" id="A0AAD9GAK9"/>
<name>A0AAD9GAK9_BABDI</name>
<gene>
    <name evidence="1" type="ORF">X943_002200</name>
</gene>
<evidence type="ECO:0000313" key="2">
    <source>
        <dbReference type="Proteomes" id="UP001195914"/>
    </source>
</evidence>
<reference evidence="1" key="2">
    <citation type="submission" date="2021-05" db="EMBL/GenBank/DDBJ databases">
        <authorList>
            <person name="Pain A."/>
        </authorList>
    </citation>
    <scope>NUCLEOTIDE SEQUENCE</scope>
    <source>
        <strain evidence="1">1802A</strain>
    </source>
</reference>
<sequence>MGWKVQYITQKEYDSLQTDMQKEEYISKVLAYMYMDAQFIERPKWVEPYPRQ</sequence>
<comment type="caution">
    <text evidence="1">The sequence shown here is derived from an EMBL/GenBank/DDBJ whole genome shotgun (WGS) entry which is preliminary data.</text>
</comment>
<proteinExistence type="predicted"/>
<evidence type="ECO:0000313" key="1">
    <source>
        <dbReference type="EMBL" id="KAK1934844.1"/>
    </source>
</evidence>
<reference evidence="1" key="1">
    <citation type="journal article" date="2014" name="Nucleic Acids Res.">
        <title>The evolutionary dynamics of variant antigen genes in Babesia reveal a history of genomic innovation underlying host-parasite interaction.</title>
        <authorList>
            <person name="Jackson A.P."/>
            <person name="Otto T.D."/>
            <person name="Darby A."/>
            <person name="Ramaprasad A."/>
            <person name="Xia D."/>
            <person name="Echaide I.E."/>
            <person name="Farber M."/>
            <person name="Gahlot S."/>
            <person name="Gamble J."/>
            <person name="Gupta D."/>
            <person name="Gupta Y."/>
            <person name="Jackson L."/>
            <person name="Malandrin L."/>
            <person name="Malas T.B."/>
            <person name="Moussa E."/>
            <person name="Nair M."/>
            <person name="Reid A.J."/>
            <person name="Sanders M."/>
            <person name="Sharma J."/>
            <person name="Tracey A."/>
            <person name="Quail M.A."/>
            <person name="Weir W."/>
            <person name="Wastling J.M."/>
            <person name="Hall N."/>
            <person name="Willadsen P."/>
            <person name="Lingelbach K."/>
            <person name="Shiels B."/>
            <person name="Tait A."/>
            <person name="Berriman M."/>
            <person name="Allred D.R."/>
            <person name="Pain A."/>
        </authorList>
    </citation>
    <scope>NUCLEOTIDE SEQUENCE</scope>
    <source>
        <strain evidence="1">1802A</strain>
    </source>
</reference>
<dbReference type="Proteomes" id="UP001195914">
    <property type="component" value="Unassembled WGS sequence"/>
</dbReference>
<protein>
    <submittedName>
        <fullName evidence="1">Uncharacterized protein</fullName>
    </submittedName>
</protein>
<accession>A0AAD9GAK9</accession>
<keyword evidence="2" id="KW-1185">Reference proteome</keyword>